<protein>
    <recommendedName>
        <fullName evidence="5">Fap</fullName>
    </recommendedName>
</protein>
<evidence type="ECO:0000256" key="1">
    <source>
        <dbReference type="SAM" id="MobiDB-lite"/>
    </source>
</evidence>
<feature type="chain" id="PRO_5001996483" description="Fap" evidence="2">
    <location>
        <begin position="29"/>
        <end position="152"/>
    </location>
</feature>
<comment type="caution">
    <text evidence="3">The sequence shown here is derived from an EMBL/GenBank/DDBJ whole genome shotgun (WGS) entry which is preliminary data.</text>
</comment>
<accession>A0A0A1Z3Z4</accession>
<dbReference type="EMBL" id="ASGY01000077">
    <property type="protein sequence ID" value="KGE67949.1"/>
    <property type="molecule type" value="Genomic_DNA"/>
</dbReference>
<organism evidence="3 4">
    <name type="scientific">Pseudomonas fluorescens LMG 5329</name>
    <dbReference type="NCBI Taxonomy" id="1324332"/>
    <lineage>
        <taxon>Bacteria</taxon>
        <taxon>Pseudomonadati</taxon>
        <taxon>Pseudomonadota</taxon>
        <taxon>Gammaproteobacteria</taxon>
        <taxon>Pseudomonadales</taxon>
        <taxon>Pseudomonadaceae</taxon>
        <taxon>Pseudomonas</taxon>
    </lineage>
</organism>
<evidence type="ECO:0000313" key="4">
    <source>
        <dbReference type="Proteomes" id="UP000030060"/>
    </source>
</evidence>
<reference evidence="3 4" key="1">
    <citation type="journal article" date="2013" name="Genome Announc.">
        <title>Draft Genome Sequence of Pseudomonas fluorescens LMG 5329, a White Line-Inducing Principle-Producing Bioindicator for the Mushroom Pathogen Pseudomonas tolaasii.</title>
        <authorList>
            <person name="Ghequire M.G."/>
            <person name="Rokni-Zadeh H."/>
            <person name="Zarrineh P."/>
            <person name="De Mot R."/>
        </authorList>
    </citation>
    <scope>NUCLEOTIDE SEQUENCE [LARGE SCALE GENOMIC DNA]</scope>
    <source>
        <strain evidence="3 4">LMG 5329</strain>
    </source>
</reference>
<dbReference type="OrthoDB" id="7024471at2"/>
<evidence type="ECO:0000313" key="3">
    <source>
        <dbReference type="EMBL" id="KGE67949.1"/>
    </source>
</evidence>
<keyword evidence="2" id="KW-0732">Signal</keyword>
<feature type="signal peptide" evidence="2">
    <location>
        <begin position="1"/>
        <end position="28"/>
    </location>
</feature>
<dbReference type="Proteomes" id="UP000030060">
    <property type="component" value="Unassembled WGS sequence"/>
</dbReference>
<dbReference type="RefSeq" id="WP_038845311.1">
    <property type="nucleotide sequence ID" value="NZ_ASGY01000077.1"/>
</dbReference>
<gene>
    <name evidence="3" type="ORF">K814_0110730</name>
</gene>
<evidence type="ECO:0000256" key="2">
    <source>
        <dbReference type="SAM" id="SignalP"/>
    </source>
</evidence>
<name>A0A0A1Z3Z4_PSEFL</name>
<proteinExistence type="predicted"/>
<evidence type="ECO:0008006" key="5">
    <source>
        <dbReference type="Google" id="ProtNLM"/>
    </source>
</evidence>
<feature type="region of interest" description="Disordered" evidence="1">
    <location>
        <begin position="112"/>
        <end position="133"/>
    </location>
</feature>
<sequence length="152" mass="15242">MNTLTQGSMNVLLISCVLSASIMVPSHAGDGVIVTGRDVQGHMYGRSSFGPDPYPQTANANPSREILGALSGELSDRDFGAVSSGLSITRAIQPNGNLSGLSATQNSMSTLGAGAAASRSGGSGSMGGQISDSIQRGLAPLNNIGSMMGGKQ</sequence>
<dbReference type="AlphaFoldDB" id="A0A0A1Z3Z4"/>